<dbReference type="InterPro" id="IPR029021">
    <property type="entry name" value="Prot-tyrosine_phosphatase-like"/>
</dbReference>
<evidence type="ECO:0000259" key="1">
    <source>
        <dbReference type="Pfam" id="PF04273"/>
    </source>
</evidence>
<proteinExistence type="predicted"/>
<gene>
    <name evidence="2" type="ORF">SAMN04488061_3180</name>
</gene>
<dbReference type="SUPFAM" id="SSF52799">
    <property type="entry name" value="(Phosphotyrosine protein) phosphatases II"/>
    <property type="match status" value="1"/>
</dbReference>
<dbReference type="InterPro" id="IPR005939">
    <property type="entry name" value="BLH_phosphatase-like"/>
</dbReference>
<organism evidence="2 3">
    <name type="scientific">Filomicrobium insigne</name>
    <dbReference type="NCBI Taxonomy" id="418854"/>
    <lineage>
        <taxon>Bacteria</taxon>
        <taxon>Pseudomonadati</taxon>
        <taxon>Pseudomonadota</taxon>
        <taxon>Alphaproteobacteria</taxon>
        <taxon>Hyphomicrobiales</taxon>
        <taxon>Hyphomicrobiaceae</taxon>
        <taxon>Filomicrobium</taxon>
    </lineage>
</organism>
<evidence type="ECO:0000313" key="2">
    <source>
        <dbReference type="EMBL" id="SDP49561.1"/>
    </source>
</evidence>
<dbReference type="EMBL" id="FNJC01000004">
    <property type="protein sequence ID" value="SDP49561.1"/>
    <property type="molecule type" value="Genomic_DNA"/>
</dbReference>
<dbReference type="RefSeq" id="WP_090230108.1">
    <property type="nucleotide sequence ID" value="NZ_FNJC01000004.1"/>
</dbReference>
<keyword evidence="3" id="KW-1185">Reference proteome</keyword>
<dbReference type="Gene3D" id="3.90.190.10">
    <property type="entry name" value="Protein tyrosine phosphatase superfamily"/>
    <property type="match status" value="1"/>
</dbReference>
<comment type="caution">
    <text evidence="2">The sequence shown here is derived from an EMBL/GenBank/DDBJ whole genome shotgun (WGS) entry which is preliminary data.</text>
</comment>
<protein>
    <submittedName>
        <fullName evidence="2">TIGR01244 family protein</fullName>
    </submittedName>
</protein>
<feature type="domain" description="Beta-lactamase hydrolase-like protein phosphatase-like" evidence="1">
    <location>
        <begin position="6"/>
        <end position="111"/>
    </location>
</feature>
<sequence>MQTVTHLTPNFAVAGELSDADFEEAAASGFKAIINNRPDGEAPGQPTAASQKAIAEKHGLQYVHIPVNQANIFSDSVVGAMADTLAKLDGPILAHCKSGMRSAIVWAAASARTRPVAEVEKILSQGPFDLSFLHDELEQQAAHAAGTETA</sequence>
<accession>A0A1H0T6X0</accession>
<name>A0A1H0T6X0_9HYPH</name>
<reference evidence="2 3" key="1">
    <citation type="submission" date="2016-10" db="EMBL/GenBank/DDBJ databases">
        <authorList>
            <person name="Varghese N."/>
            <person name="Submissions S."/>
        </authorList>
    </citation>
    <scope>NUCLEOTIDE SEQUENCE [LARGE SCALE GENOMIC DNA]</scope>
    <source>
        <strain evidence="2 3">CGMCC 1.6497</strain>
    </source>
</reference>
<evidence type="ECO:0000313" key="3">
    <source>
        <dbReference type="Proteomes" id="UP000198795"/>
    </source>
</evidence>
<dbReference type="Pfam" id="PF04273">
    <property type="entry name" value="BLH_phosphatase"/>
    <property type="match status" value="1"/>
</dbReference>
<dbReference type="NCBIfam" id="TIGR01244">
    <property type="entry name" value="TIGR01244 family sulfur transferase"/>
    <property type="match status" value="1"/>
</dbReference>
<dbReference type="Proteomes" id="UP000198795">
    <property type="component" value="Unassembled WGS sequence"/>
</dbReference>